<accession>A0ABT1YZG1</accession>
<dbReference type="InterPro" id="IPR002104">
    <property type="entry name" value="Integrase_catalytic"/>
</dbReference>
<gene>
    <name evidence="4" type="ORF">NTA49_06960</name>
</gene>
<dbReference type="Proteomes" id="UP001165396">
    <property type="component" value="Unassembled WGS sequence"/>
</dbReference>
<dbReference type="Gene3D" id="1.10.443.10">
    <property type="entry name" value="Intergrase catalytic core"/>
    <property type="match status" value="1"/>
</dbReference>
<dbReference type="EMBL" id="JANKJG010000003">
    <property type="protein sequence ID" value="MCR8826275.1"/>
    <property type="molecule type" value="Genomic_DNA"/>
</dbReference>
<keyword evidence="1" id="KW-0229">DNA integration</keyword>
<dbReference type="SUPFAM" id="SSF56349">
    <property type="entry name" value="DNA breaking-rejoining enzymes"/>
    <property type="match status" value="1"/>
</dbReference>
<dbReference type="PROSITE" id="PS51898">
    <property type="entry name" value="TYR_RECOMBINASE"/>
    <property type="match status" value="1"/>
</dbReference>
<evidence type="ECO:0000256" key="1">
    <source>
        <dbReference type="ARBA" id="ARBA00022908"/>
    </source>
</evidence>
<dbReference type="InterPro" id="IPR050090">
    <property type="entry name" value="Tyrosine_recombinase_XerCD"/>
</dbReference>
<comment type="caution">
    <text evidence="4">The sequence shown here is derived from an EMBL/GenBank/DDBJ whole genome shotgun (WGS) entry which is preliminary data.</text>
</comment>
<organism evidence="4 5">
    <name type="scientific">Pseudosulfitobacter koreensis</name>
    <dbReference type="NCBI Taxonomy" id="2968472"/>
    <lineage>
        <taxon>Bacteria</taxon>
        <taxon>Pseudomonadati</taxon>
        <taxon>Pseudomonadota</taxon>
        <taxon>Alphaproteobacteria</taxon>
        <taxon>Rhodobacterales</taxon>
        <taxon>Roseobacteraceae</taxon>
        <taxon>Pseudosulfitobacter</taxon>
    </lineage>
</organism>
<dbReference type="InterPro" id="IPR013762">
    <property type="entry name" value="Integrase-like_cat_sf"/>
</dbReference>
<evidence type="ECO:0000313" key="5">
    <source>
        <dbReference type="Proteomes" id="UP001165396"/>
    </source>
</evidence>
<reference evidence="4" key="1">
    <citation type="submission" date="2022-07" db="EMBL/GenBank/DDBJ databases">
        <title>Pseudosulfitobacter sp. strain AP-MA-4, whole genome sequence.</title>
        <authorList>
            <person name="Jiang Y."/>
        </authorList>
    </citation>
    <scope>NUCLEOTIDE SEQUENCE</scope>
    <source>
        <strain evidence="4">AP-MA-4</strain>
    </source>
</reference>
<dbReference type="PANTHER" id="PTHR30349:SF88">
    <property type="entry name" value="BLL1584 PROTEIN"/>
    <property type="match status" value="1"/>
</dbReference>
<dbReference type="PANTHER" id="PTHR30349">
    <property type="entry name" value="PHAGE INTEGRASE-RELATED"/>
    <property type="match status" value="1"/>
</dbReference>
<evidence type="ECO:0000259" key="3">
    <source>
        <dbReference type="PROSITE" id="PS51898"/>
    </source>
</evidence>
<proteinExistence type="predicted"/>
<evidence type="ECO:0000313" key="4">
    <source>
        <dbReference type="EMBL" id="MCR8826275.1"/>
    </source>
</evidence>
<keyword evidence="5" id="KW-1185">Reference proteome</keyword>
<keyword evidence="2" id="KW-0233">DNA recombination</keyword>
<dbReference type="RefSeq" id="WP_258293962.1">
    <property type="nucleotide sequence ID" value="NZ_JANKJG010000003.1"/>
</dbReference>
<protein>
    <submittedName>
        <fullName evidence="4">Tyrosine-type recombinase/integrase</fullName>
    </submittedName>
</protein>
<evidence type="ECO:0000256" key="2">
    <source>
        <dbReference type="ARBA" id="ARBA00023172"/>
    </source>
</evidence>
<name>A0ABT1YZG1_9RHOB</name>
<sequence>MPVWRNGDWEYDRYIGGKRFRRRLGIRDESYKELAIELSRRDFEKAWEQILNPVPTFAEAALLYMKHTGNRRYLKRIIAYFGKNTRIDQLDEPRILRAAAAIADRRSKETGKMWQPSTIKCQAIAPIKAVINFIKGTRRERRARRVRDIYLTPAEVEALIKMAQTPEKAGVHDKHHRLLKIIVFMVATGCGPGETFAVNVEDFNWSTNEVYIPAVEDGAGKTLFRARWVHLPDKAIALIGELPKSGRAFLSSRGNPIPLRDHGGGQIAKQFRKLCRAAGLPDAVVPYTLRHTWATFFSAQVGDHDRLLDQGGWGNSDTARDYRKKYPADLAEQLDAFGWDFRRET</sequence>
<feature type="domain" description="Tyr recombinase" evidence="3">
    <location>
        <begin position="146"/>
        <end position="335"/>
    </location>
</feature>
<dbReference type="InterPro" id="IPR011010">
    <property type="entry name" value="DNA_brk_join_enz"/>
</dbReference>
<dbReference type="Pfam" id="PF00589">
    <property type="entry name" value="Phage_integrase"/>
    <property type="match status" value="1"/>
</dbReference>